<comment type="caution">
    <text evidence="2">The sequence shown here is derived from an EMBL/GenBank/DDBJ whole genome shotgun (WGS) entry which is preliminary data.</text>
</comment>
<keyword evidence="3" id="KW-1185">Reference proteome</keyword>
<evidence type="ECO:0000313" key="3">
    <source>
        <dbReference type="Proteomes" id="UP000789595"/>
    </source>
</evidence>
<organism evidence="2 3">
    <name type="scientific">Pelagomonas calceolata</name>
    <dbReference type="NCBI Taxonomy" id="35677"/>
    <lineage>
        <taxon>Eukaryota</taxon>
        <taxon>Sar</taxon>
        <taxon>Stramenopiles</taxon>
        <taxon>Ochrophyta</taxon>
        <taxon>Pelagophyceae</taxon>
        <taxon>Pelagomonadales</taxon>
        <taxon>Pelagomonadaceae</taxon>
        <taxon>Pelagomonas</taxon>
    </lineage>
</organism>
<name>A0A8J2SWC1_9STRA</name>
<reference evidence="2" key="1">
    <citation type="submission" date="2021-11" db="EMBL/GenBank/DDBJ databases">
        <authorList>
            <consortium name="Genoscope - CEA"/>
            <person name="William W."/>
        </authorList>
    </citation>
    <scope>NUCLEOTIDE SEQUENCE</scope>
</reference>
<proteinExistence type="predicted"/>
<dbReference type="Proteomes" id="UP000789595">
    <property type="component" value="Unassembled WGS sequence"/>
</dbReference>
<dbReference type="EMBL" id="CAKKNE010000005">
    <property type="protein sequence ID" value="CAH0375722.1"/>
    <property type="molecule type" value="Genomic_DNA"/>
</dbReference>
<accession>A0A8J2SWC1</accession>
<protein>
    <submittedName>
        <fullName evidence="2">Uncharacterized protein</fullName>
    </submittedName>
</protein>
<evidence type="ECO:0000313" key="2">
    <source>
        <dbReference type="EMBL" id="CAH0375722.1"/>
    </source>
</evidence>
<gene>
    <name evidence="2" type="ORF">PECAL_5P02610</name>
</gene>
<feature type="non-terminal residue" evidence="2">
    <location>
        <position position="186"/>
    </location>
</feature>
<sequence length="186" mass="20507">MRPIVVFAVTAGGVFSMYAPPAITFRHEPHFQMPVAWRLTLSFPQKTQLYFECCETSIFLMFFRIDAPYRMPYLPQIPTFFVRLPILARRAGGECLRPRAARSSRVWWGYPQRRRVPSRVLPRSRRPVAGVTAPPTAADGQSSALAARGSAAQGWAPGRDAGCPVLAQAGAQTAVQGNSRFASQVA</sequence>
<dbReference type="AlphaFoldDB" id="A0A8J2SWC1"/>
<feature type="region of interest" description="Disordered" evidence="1">
    <location>
        <begin position="119"/>
        <end position="156"/>
    </location>
</feature>
<evidence type="ECO:0000256" key="1">
    <source>
        <dbReference type="SAM" id="MobiDB-lite"/>
    </source>
</evidence>
<feature type="compositionally biased region" description="Low complexity" evidence="1">
    <location>
        <begin position="127"/>
        <end position="138"/>
    </location>
</feature>